<name>A0A1J4N033_9ACTN</name>
<dbReference type="Proteomes" id="UP000033772">
    <property type="component" value="Unassembled WGS sequence"/>
</dbReference>
<evidence type="ECO:0000256" key="2">
    <source>
        <dbReference type="SAM" id="Phobius"/>
    </source>
</evidence>
<feature type="transmembrane region" description="Helical" evidence="2">
    <location>
        <begin position="21"/>
        <end position="44"/>
    </location>
</feature>
<keyword evidence="2" id="KW-0472">Membrane</keyword>
<evidence type="ECO:0008006" key="5">
    <source>
        <dbReference type="Google" id="ProtNLM"/>
    </source>
</evidence>
<evidence type="ECO:0000313" key="3">
    <source>
        <dbReference type="EMBL" id="OIJ24295.1"/>
    </source>
</evidence>
<keyword evidence="4" id="KW-1185">Reference proteome</keyword>
<feature type="compositionally biased region" description="Polar residues" evidence="1">
    <location>
        <begin position="336"/>
        <end position="345"/>
    </location>
</feature>
<feature type="transmembrane region" description="Helical" evidence="2">
    <location>
        <begin position="56"/>
        <end position="74"/>
    </location>
</feature>
<dbReference type="RefSeq" id="WP_045550682.1">
    <property type="nucleotide sequence ID" value="NZ_JZDQ02000042.1"/>
</dbReference>
<dbReference type="OrthoDB" id="5149098at2"/>
<feature type="transmembrane region" description="Helical" evidence="2">
    <location>
        <begin position="86"/>
        <end position="104"/>
    </location>
</feature>
<feature type="region of interest" description="Disordered" evidence="1">
    <location>
        <begin position="323"/>
        <end position="355"/>
    </location>
</feature>
<comment type="caution">
    <text evidence="3">The sequence shown here is derived from an EMBL/GenBank/DDBJ whole genome shotgun (WGS) entry which is preliminary data.</text>
</comment>
<evidence type="ECO:0000313" key="4">
    <source>
        <dbReference type="Proteomes" id="UP000033772"/>
    </source>
</evidence>
<sequence length="427" mass="45945">MRPDNDSTTAGKGSTDNGRGLILFGAVSVALISTAAAYVAMVGFGRDVLAMGAINAYAFAGVFELSLVTVALMAREAAQQDRPAQTLLTLTWLLSAASGFFAGWHEIHLGHAATAAAFRFIVPLLAALMWHLALVGDRHLAMERSWSDLRMGARMHALLATRVEWRRARDTAVRKRTRSSRRKLERAQKRYWRAEAVALRSVAPGAMREQINQWVDAFAAVAEGTRQADRLPITLPDVHEALSVPVVEQVPHVTPSGVDRAIEAAPTGILFDRTADAVSDSVTDVPREVTPSGETRTREMASALATTDTRRRVSSRVTDSVRAAAEAAPGAGMAPQFSNGRTASKPSDADGGLLDRIPFPENIPDPEPAIDYPDILPDEIAELMANLPDDKAEASRLLVDAGARIPDVAAQLGVSTSSVYRWTRAKA</sequence>
<keyword evidence="2" id="KW-1133">Transmembrane helix</keyword>
<reference evidence="3" key="1">
    <citation type="submission" date="2016-10" db="EMBL/GenBank/DDBJ databases">
        <title>Draft Genome Sequence of Nocardioides luteus Strain BAFB, an Alkane-Degrading Bacterium Isolated from JP-7 Polluted Soil.</title>
        <authorList>
            <person name="Brown L."/>
            <person name="Ruiz O.N."/>
            <person name="Gunasekera T."/>
        </authorList>
    </citation>
    <scope>NUCLEOTIDE SEQUENCE [LARGE SCALE GENOMIC DNA]</scope>
    <source>
        <strain evidence="3">BAFB</strain>
    </source>
</reference>
<evidence type="ECO:0000256" key="1">
    <source>
        <dbReference type="SAM" id="MobiDB-lite"/>
    </source>
</evidence>
<feature type="region of interest" description="Disordered" evidence="1">
    <location>
        <begin position="281"/>
        <end position="302"/>
    </location>
</feature>
<gene>
    <name evidence="3" type="ORF">UG56_023685</name>
</gene>
<organism evidence="3 4">
    <name type="scientific">Nocardioides luteus</name>
    <dbReference type="NCBI Taxonomy" id="1844"/>
    <lineage>
        <taxon>Bacteria</taxon>
        <taxon>Bacillati</taxon>
        <taxon>Actinomycetota</taxon>
        <taxon>Actinomycetes</taxon>
        <taxon>Propionibacteriales</taxon>
        <taxon>Nocardioidaceae</taxon>
        <taxon>Nocardioides</taxon>
    </lineage>
</organism>
<feature type="compositionally biased region" description="Low complexity" evidence="1">
    <location>
        <begin position="323"/>
        <end position="335"/>
    </location>
</feature>
<dbReference type="Pfam" id="PF13384">
    <property type="entry name" value="HTH_23"/>
    <property type="match status" value="1"/>
</dbReference>
<dbReference type="EMBL" id="JZDQ02000042">
    <property type="protein sequence ID" value="OIJ24295.1"/>
    <property type="molecule type" value="Genomic_DNA"/>
</dbReference>
<proteinExistence type="predicted"/>
<feature type="transmembrane region" description="Helical" evidence="2">
    <location>
        <begin position="116"/>
        <end position="135"/>
    </location>
</feature>
<keyword evidence="2" id="KW-0812">Transmembrane</keyword>
<protein>
    <recommendedName>
        <fullName evidence="5">Homeodomain-like domain-containing protein</fullName>
    </recommendedName>
</protein>
<dbReference type="AlphaFoldDB" id="A0A1J4N033"/>
<dbReference type="STRING" id="1844.UG56_023685"/>
<accession>A0A1J4N033</accession>